<dbReference type="PANTHER" id="PTHR46796:SF2">
    <property type="entry name" value="TRANSCRIPTIONAL REGULATORY PROTEIN"/>
    <property type="match status" value="1"/>
</dbReference>
<feature type="domain" description="HTH araC/xylS-type" evidence="4">
    <location>
        <begin position="93"/>
        <end position="139"/>
    </location>
</feature>
<dbReference type="AlphaFoldDB" id="A0A7W6RW52"/>
<dbReference type="Proteomes" id="UP000555728">
    <property type="component" value="Unassembled WGS sequence"/>
</dbReference>
<evidence type="ECO:0000256" key="2">
    <source>
        <dbReference type="ARBA" id="ARBA00023125"/>
    </source>
</evidence>
<sequence>MSPLPFASPVLTDAGLIDAIGALIKARADAPSDMALVSALADLAGALERLAGRPRRRTPIADETLRGVKAELDDAPRSALSMSALKAAYGLSRFAIARRILAGESLADAALAAGFSDQSHMTRHFLRAFGMTPGRWQALRERR</sequence>
<dbReference type="InterPro" id="IPR018060">
    <property type="entry name" value="HTH_AraC"/>
</dbReference>
<name>A0A7W6RW52_9PROT</name>
<keyword evidence="1" id="KW-0805">Transcription regulation</keyword>
<comment type="caution">
    <text evidence="5">The sequence shown here is derived from an EMBL/GenBank/DDBJ whole genome shotgun (WGS) entry which is preliminary data.</text>
</comment>
<dbReference type="GO" id="GO:0003700">
    <property type="term" value="F:DNA-binding transcription factor activity"/>
    <property type="evidence" value="ECO:0007669"/>
    <property type="project" value="InterPro"/>
</dbReference>
<dbReference type="SMART" id="SM00342">
    <property type="entry name" value="HTH_ARAC"/>
    <property type="match status" value="1"/>
</dbReference>
<evidence type="ECO:0000313" key="5">
    <source>
        <dbReference type="EMBL" id="MBB4284315.1"/>
    </source>
</evidence>
<keyword evidence="3" id="KW-0804">Transcription</keyword>
<keyword evidence="6" id="KW-1185">Reference proteome</keyword>
<gene>
    <name evidence="5" type="ORF">GGD88_000021</name>
</gene>
<proteinExistence type="predicted"/>
<accession>A0A7W6RW52</accession>
<dbReference type="Pfam" id="PF12833">
    <property type="entry name" value="HTH_18"/>
    <property type="match status" value="1"/>
</dbReference>
<dbReference type="InterPro" id="IPR009057">
    <property type="entry name" value="Homeodomain-like_sf"/>
</dbReference>
<evidence type="ECO:0000256" key="3">
    <source>
        <dbReference type="ARBA" id="ARBA00023163"/>
    </source>
</evidence>
<evidence type="ECO:0000313" key="6">
    <source>
        <dbReference type="Proteomes" id="UP000555728"/>
    </source>
</evidence>
<organism evidence="5 6">
    <name type="scientific">Roseospira goensis</name>
    <dbReference type="NCBI Taxonomy" id="391922"/>
    <lineage>
        <taxon>Bacteria</taxon>
        <taxon>Pseudomonadati</taxon>
        <taxon>Pseudomonadota</taxon>
        <taxon>Alphaproteobacteria</taxon>
        <taxon>Rhodospirillales</taxon>
        <taxon>Rhodospirillaceae</taxon>
        <taxon>Roseospira</taxon>
    </lineage>
</organism>
<evidence type="ECO:0000256" key="1">
    <source>
        <dbReference type="ARBA" id="ARBA00023015"/>
    </source>
</evidence>
<dbReference type="EMBL" id="JACIGI010000001">
    <property type="protein sequence ID" value="MBB4284315.1"/>
    <property type="molecule type" value="Genomic_DNA"/>
</dbReference>
<dbReference type="Gene3D" id="1.10.10.60">
    <property type="entry name" value="Homeodomain-like"/>
    <property type="match status" value="1"/>
</dbReference>
<dbReference type="GO" id="GO:0043565">
    <property type="term" value="F:sequence-specific DNA binding"/>
    <property type="evidence" value="ECO:0007669"/>
    <property type="project" value="InterPro"/>
</dbReference>
<dbReference type="InterPro" id="IPR050204">
    <property type="entry name" value="AraC_XylS_family_regulators"/>
</dbReference>
<evidence type="ECO:0000259" key="4">
    <source>
        <dbReference type="PROSITE" id="PS01124"/>
    </source>
</evidence>
<dbReference type="SUPFAM" id="SSF46689">
    <property type="entry name" value="Homeodomain-like"/>
    <property type="match status" value="1"/>
</dbReference>
<reference evidence="5 6" key="1">
    <citation type="submission" date="2020-08" db="EMBL/GenBank/DDBJ databases">
        <title>Genome sequencing of Purple Non-Sulfur Bacteria from various extreme environments.</title>
        <authorList>
            <person name="Mayer M."/>
        </authorList>
    </citation>
    <scope>NUCLEOTIDE SEQUENCE [LARGE SCALE GENOMIC DNA]</scope>
    <source>
        <strain evidence="5 6">JA135</strain>
    </source>
</reference>
<dbReference type="PROSITE" id="PS01124">
    <property type="entry name" value="HTH_ARAC_FAMILY_2"/>
    <property type="match status" value="1"/>
</dbReference>
<dbReference type="PANTHER" id="PTHR46796">
    <property type="entry name" value="HTH-TYPE TRANSCRIPTIONAL ACTIVATOR RHAS-RELATED"/>
    <property type="match status" value="1"/>
</dbReference>
<protein>
    <submittedName>
        <fullName evidence="5">AraC-like DNA-binding protein</fullName>
    </submittedName>
</protein>
<keyword evidence="2 5" id="KW-0238">DNA-binding</keyword>